<protein>
    <submittedName>
        <fullName evidence="2">Uncharacterized protein</fullName>
    </submittedName>
</protein>
<dbReference type="Proteomes" id="UP001066276">
    <property type="component" value="Chromosome 12"/>
</dbReference>
<name>A0AAV7KQR1_PLEWA</name>
<dbReference type="AlphaFoldDB" id="A0AAV7KQR1"/>
<feature type="region of interest" description="Disordered" evidence="1">
    <location>
        <begin position="1"/>
        <end position="25"/>
    </location>
</feature>
<dbReference type="EMBL" id="JANPWB010000016">
    <property type="protein sequence ID" value="KAJ1081158.1"/>
    <property type="molecule type" value="Genomic_DNA"/>
</dbReference>
<proteinExistence type="predicted"/>
<evidence type="ECO:0000313" key="3">
    <source>
        <dbReference type="Proteomes" id="UP001066276"/>
    </source>
</evidence>
<accession>A0AAV7KQR1</accession>
<comment type="caution">
    <text evidence="2">The sequence shown here is derived from an EMBL/GenBank/DDBJ whole genome shotgun (WGS) entry which is preliminary data.</text>
</comment>
<evidence type="ECO:0000313" key="2">
    <source>
        <dbReference type="EMBL" id="KAJ1081158.1"/>
    </source>
</evidence>
<sequence>MYVNSGAPGQHGVGVGVRPTSHTHRKPSAVTHTAAAAAAATSPTTAGRVEGARLRINAAAVAVAAASLLTAGSIEGARGSTPRRHSCMAASRCDSYRRCRFSYYGGQLGGSPPEDQRRRGRCHRCLSCHDGHCRGSPRTSIAEA</sequence>
<keyword evidence="3" id="KW-1185">Reference proteome</keyword>
<evidence type="ECO:0000256" key="1">
    <source>
        <dbReference type="SAM" id="MobiDB-lite"/>
    </source>
</evidence>
<reference evidence="2" key="1">
    <citation type="journal article" date="2022" name="bioRxiv">
        <title>Sequencing and chromosome-scale assembly of the giantPleurodeles waltlgenome.</title>
        <authorList>
            <person name="Brown T."/>
            <person name="Elewa A."/>
            <person name="Iarovenko S."/>
            <person name="Subramanian E."/>
            <person name="Araus A.J."/>
            <person name="Petzold A."/>
            <person name="Susuki M."/>
            <person name="Suzuki K.-i.T."/>
            <person name="Hayashi T."/>
            <person name="Toyoda A."/>
            <person name="Oliveira C."/>
            <person name="Osipova E."/>
            <person name="Leigh N.D."/>
            <person name="Simon A."/>
            <person name="Yun M.H."/>
        </authorList>
    </citation>
    <scope>NUCLEOTIDE SEQUENCE</scope>
    <source>
        <strain evidence="2">20211129_DDA</strain>
        <tissue evidence="2">Liver</tissue>
    </source>
</reference>
<organism evidence="2 3">
    <name type="scientific">Pleurodeles waltl</name>
    <name type="common">Iberian ribbed newt</name>
    <dbReference type="NCBI Taxonomy" id="8319"/>
    <lineage>
        <taxon>Eukaryota</taxon>
        <taxon>Metazoa</taxon>
        <taxon>Chordata</taxon>
        <taxon>Craniata</taxon>
        <taxon>Vertebrata</taxon>
        <taxon>Euteleostomi</taxon>
        <taxon>Amphibia</taxon>
        <taxon>Batrachia</taxon>
        <taxon>Caudata</taxon>
        <taxon>Salamandroidea</taxon>
        <taxon>Salamandridae</taxon>
        <taxon>Pleurodelinae</taxon>
        <taxon>Pleurodeles</taxon>
    </lineage>
</organism>
<gene>
    <name evidence="2" type="ORF">NDU88_001341</name>
</gene>